<protein>
    <submittedName>
        <fullName evidence="1">Uncharacterized protein</fullName>
    </submittedName>
</protein>
<evidence type="ECO:0000313" key="1">
    <source>
        <dbReference type="EMBL" id="CBY25083.1"/>
    </source>
</evidence>
<keyword evidence="2" id="KW-1185">Reference proteome</keyword>
<organism evidence="1 2">
    <name type="scientific">Oikopleura dioica</name>
    <name type="common">Tunicate</name>
    <dbReference type="NCBI Taxonomy" id="34765"/>
    <lineage>
        <taxon>Eukaryota</taxon>
        <taxon>Metazoa</taxon>
        <taxon>Chordata</taxon>
        <taxon>Tunicata</taxon>
        <taxon>Appendicularia</taxon>
        <taxon>Copelata</taxon>
        <taxon>Oikopleuridae</taxon>
        <taxon>Oikopleura</taxon>
    </lineage>
</organism>
<dbReference type="AlphaFoldDB" id="E4XN30"/>
<dbReference type="Proteomes" id="UP000001307">
    <property type="component" value="Unassembled WGS sequence"/>
</dbReference>
<sequence length="172" mass="20454">MCRATLARRFLVPRVNHSTLRNSGSFAEQWKNSRRFLAQHGSVFLVIKFGSFTPLMYLCYHLPSKFGYDDISDFTRETLDKDWIRNLGLDVDHHLPKDGEESEPPKFMKMFMKYSPVEIPDQYLTKKFLIDLAATWIIYEFIIAPIKWPYYFIATRYAVKGLRRFGFMKQFK</sequence>
<proteinExistence type="predicted"/>
<reference evidence="1 2" key="1">
    <citation type="journal article" date="2010" name="Science">
        <title>Plasticity of animal genome architecture unmasked by rapid evolution of a pelagic tunicate.</title>
        <authorList>
            <person name="Denoeud F."/>
            <person name="Henriet S."/>
            <person name="Mungpakdee S."/>
            <person name="Aury J.M."/>
            <person name="Da Silva C."/>
            <person name="Brinkmann H."/>
            <person name="Mikhaleva J."/>
            <person name="Olsen L.C."/>
            <person name="Jubin C."/>
            <person name="Canestro C."/>
            <person name="Bouquet J.M."/>
            <person name="Danks G."/>
            <person name="Poulain J."/>
            <person name="Campsteijn C."/>
            <person name="Adamski M."/>
            <person name="Cross I."/>
            <person name="Yadetie F."/>
            <person name="Muffato M."/>
            <person name="Louis A."/>
            <person name="Butcher S."/>
            <person name="Tsagkogeorga G."/>
            <person name="Konrad A."/>
            <person name="Singh S."/>
            <person name="Jensen M.F."/>
            <person name="Cong E.H."/>
            <person name="Eikeseth-Otteraa H."/>
            <person name="Noel B."/>
            <person name="Anthouard V."/>
            <person name="Porcel B.M."/>
            <person name="Kachouri-Lafond R."/>
            <person name="Nishino A."/>
            <person name="Ugolini M."/>
            <person name="Chourrout P."/>
            <person name="Nishida H."/>
            <person name="Aasland R."/>
            <person name="Huzurbazar S."/>
            <person name="Westhof E."/>
            <person name="Delsuc F."/>
            <person name="Lehrach H."/>
            <person name="Reinhardt R."/>
            <person name="Weissenbach J."/>
            <person name="Roy S.W."/>
            <person name="Artiguenave F."/>
            <person name="Postlethwait J.H."/>
            <person name="Manak J.R."/>
            <person name="Thompson E.M."/>
            <person name="Jaillon O."/>
            <person name="Du Pasquier L."/>
            <person name="Boudinot P."/>
            <person name="Liberles D.A."/>
            <person name="Volff J.N."/>
            <person name="Philippe H."/>
            <person name="Lenhard B."/>
            <person name="Roest Crollius H."/>
            <person name="Wincker P."/>
            <person name="Chourrout D."/>
        </authorList>
    </citation>
    <scope>NUCLEOTIDE SEQUENCE [LARGE SCALE GENOMIC DNA]</scope>
</reference>
<gene>
    <name evidence="1" type="ORF">GSOID_T00015581001</name>
</gene>
<evidence type="ECO:0000313" key="2">
    <source>
        <dbReference type="Proteomes" id="UP000001307"/>
    </source>
</evidence>
<accession>E4XN30</accession>
<dbReference type="InParanoid" id="E4XN30"/>
<name>E4XN30_OIKDI</name>
<dbReference type="EMBL" id="FN653081">
    <property type="protein sequence ID" value="CBY25083.1"/>
    <property type="molecule type" value="Genomic_DNA"/>
</dbReference>